<name>A0AAW0BVH8_9AGAR</name>
<dbReference type="Proteomes" id="UP001383192">
    <property type="component" value="Unassembled WGS sequence"/>
</dbReference>
<sequence>MTFSISTLDAGAIKRLVDAFQTLAKIELPETSPDTTWVHPVLPPEFQVGVELYEDPAVPYRSAGLPTFYKTIDPHPKRHPRLHNNGRDFVIAWNSLDSNANTQFNAFADNVKIPMGPNSAMASEGLIELRPGDIVWARDCSLSKVDVLNDVCLIYVVHRDVYGQQRWDEWVSKFQSLRERTLGPDDTRERNSAWFDKQGRAKPVRKEARCYSTNLSHQAIPNIATPSLSLKTSRSDASWSSDDEEFIETCSELNKAAIEFGTEHMKIYLPDEHSILGANASANNVPKVGHDDNVMWTGGQLNLAGVRLKKASTEQTSITEMKKFGDRHTDDRDFPGCGSQMIAFSDLPPSFEGGRIHYTELGIYVKLDGFVAIYFYGLKRHGSTYPLTTNDEAQDSDIPASASRWAFICYPQGAVLDGSAVLNISPDPNPACKLPIQVTEEMADFPLGPFSPTTDRSLLKTFSARYSELPSNTVSHLNFFNDAKTMIDPHELFSFCNRAFFSIVKASGRPSGNHTYDVDYDAFRMAFTQDGVHPDPWPLAPNSDTLKEPCIFDEWSSLSIRQKAKLASAMLQASNARFIPGHYKVFTGFLDRQKGLAADRGIAVANYFAVPNPVSADDPPSIKVKTTKTKPKKTKTVKILQSSKHTRSGAQFVNRLRGSKPGSVKLWAISSLTVGKPKKVVRLKAIHRRQRPDHVVVEVPTIRSILRNKKKAKLLSHTQTEGMWHPSLDMTPCPEDAVDVTLPGLSNGYSTLMFEPPGFLCPDFEKALERDHSADEDASMDVNVDTPFTSHDEQVRCGLDGVEHILEDNYNTENAHTSPRYSVSSAPIHDDHISLRCSADAERLDEGITHGEPLFLMGACSPTPMPSSVDGNDDINMSPPSAMEKTEEEEISVSDGESTFDGSVFDRHSVSDEDEFPTSESSMLIHLRGYSPPLASSEASSTSTMPTYDSLQHSVFPVMQMLTPHCITSLIGDLTMAIQAFQRPEGHEDLRALVDCCHRLQKRNPVSEMAFKSVAECLPKIQSVLVSESVQQAEACILRHTLLRCHLAFVEWLSACLEAIYEGRSWVSRLLRDVMAYFGSQSSLHPPHDTVLSFASSTYIDDWATRIAYIRFTGRANSRNQAQIIKSVALSVISQWLGIPVIDAGVGDFLSIVHRHLSSAAFLLDPIWAVYKDGSLLLPQKRAHQRKLTAANIEALEKEIESHPFLSSTWFHEKMDILQKAFERFIDPSSVSPVVQPSSPVFVGNSGLSQEGCDAFRLFMTQSLCLLDPASQALILPREEEARQNLDFFLPARELAPSRRKILNANGPFSASHIRTSAGLASAIMFRAIFYNSPALLQVNHPFHFNSLADWETLHSQNPHENFWCNPFAYGTPSGRGTQYASQYFSAGSILHEMLFEDDLDFFMLCKTMASSSHFPKVGKLTAYLLTVDLVYAGVVAQPDVQTMGKIVQWLNRGMAKTLIRLGCAKSQIAEGFVELYNYMTGPNGLLEADKQRLSYNCFVQEHGGCKYGRFYPCN</sequence>
<protein>
    <submittedName>
        <fullName evidence="1">Uncharacterized protein</fullName>
    </submittedName>
</protein>
<dbReference type="EMBL" id="JAYKXP010000072">
    <property type="protein sequence ID" value="KAK7031049.1"/>
    <property type="molecule type" value="Genomic_DNA"/>
</dbReference>
<keyword evidence="2" id="KW-1185">Reference proteome</keyword>
<comment type="caution">
    <text evidence="1">The sequence shown here is derived from an EMBL/GenBank/DDBJ whole genome shotgun (WGS) entry which is preliminary data.</text>
</comment>
<evidence type="ECO:0000313" key="1">
    <source>
        <dbReference type="EMBL" id="KAK7031049.1"/>
    </source>
</evidence>
<organism evidence="1 2">
    <name type="scientific">Paramarasmius palmivorus</name>
    <dbReference type="NCBI Taxonomy" id="297713"/>
    <lineage>
        <taxon>Eukaryota</taxon>
        <taxon>Fungi</taxon>
        <taxon>Dikarya</taxon>
        <taxon>Basidiomycota</taxon>
        <taxon>Agaricomycotina</taxon>
        <taxon>Agaricomycetes</taxon>
        <taxon>Agaricomycetidae</taxon>
        <taxon>Agaricales</taxon>
        <taxon>Marasmiineae</taxon>
        <taxon>Marasmiaceae</taxon>
        <taxon>Paramarasmius</taxon>
    </lineage>
</organism>
<evidence type="ECO:0000313" key="2">
    <source>
        <dbReference type="Proteomes" id="UP001383192"/>
    </source>
</evidence>
<gene>
    <name evidence="1" type="ORF">VNI00_013839</name>
</gene>
<accession>A0AAW0BVH8</accession>
<proteinExistence type="predicted"/>
<reference evidence="1 2" key="1">
    <citation type="submission" date="2024-01" db="EMBL/GenBank/DDBJ databases">
        <title>A draft genome for a cacao thread blight-causing isolate of Paramarasmius palmivorus.</title>
        <authorList>
            <person name="Baruah I.K."/>
            <person name="Bukari Y."/>
            <person name="Amoako-Attah I."/>
            <person name="Meinhardt L.W."/>
            <person name="Bailey B.A."/>
            <person name="Cohen S.P."/>
        </authorList>
    </citation>
    <scope>NUCLEOTIDE SEQUENCE [LARGE SCALE GENOMIC DNA]</scope>
    <source>
        <strain evidence="1 2">GH-12</strain>
    </source>
</reference>